<comment type="caution">
    <text evidence="1">The sequence shown here is derived from an EMBL/GenBank/DDBJ whole genome shotgun (WGS) entry which is preliminary data.</text>
</comment>
<dbReference type="EMBL" id="CM029037">
    <property type="protein sequence ID" value="KAG2659959.1"/>
    <property type="molecule type" value="Genomic_DNA"/>
</dbReference>
<name>A0A8T0XXF7_PANVG</name>
<dbReference type="AlphaFoldDB" id="A0A8T0XXF7"/>
<sequence>MDDDEIWNLPDLDAIDWDGLNRVNMLLEQPTGVEVGQPLPGLVEPLPLVGEEVDPQPIAGEVNPQQLAGEKEEQLVRQEEELHVDRSGGLEGILLHGPVLPHAVDVPVVLHATQPCTAAAAGVLGAAARPSNVVMPRREEERLPTVEDLQQLAVLHQQQQLAVLHQQQQLAVLHQQ</sequence>
<organism evidence="1 2">
    <name type="scientific">Panicum virgatum</name>
    <name type="common">Blackwell switchgrass</name>
    <dbReference type="NCBI Taxonomy" id="38727"/>
    <lineage>
        <taxon>Eukaryota</taxon>
        <taxon>Viridiplantae</taxon>
        <taxon>Streptophyta</taxon>
        <taxon>Embryophyta</taxon>
        <taxon>Tracheophyta</taxon>
        <taxon>Spermatophyta</taxon>
        <taxon>Magnoliopsida</taxon>
        <taxon>Liliopsida</taxon>
        <taxon>Poales</taxon>
        <taxon>Poaceae</taxon>
        <taxon>PACMAD clade</taxon>
        <taxon>Panicoideae</taxon>
        <taxon>Panicodae</taxon>
        <taxon>Paniceae</taxon>
        <taxon>Panicinae</taxon>
        <taxon>Panicum</taxon>
        <taxon>Panicum sect. Hiantes</taxon>
    </lineage>
</organism>
<protein>
    <submittedName>
        <fullName evidence="1">Uncharacterized protein</fullName>
    </submittedName>
</protein>
<gene>
    <name evidence="1" type="ORF">PVAP13_1KG386710</name>
</gene>
<evidence type="ECO:0000313" key="2">
    <source>
        <dbReference type="Proteomes" id="UP000823388"/>
    </source>
</evidence>
<reference evidence="1" key="1">
    <citation type="submission" date="2020-05" db="EMBL/GenBank/DDBJ databases">
        <title>WGS assembly of Panicum virgatum.</title>
        <authorList>
            <person name="Lovell J.T."/>
            <person name="Jenkins J."/>
            <person name="Shu S."/>
            <person name="Juenger T.E."/>
            <person name="Schmutz J."/>
        </authorList>
    </citation>
    <scope>NUCLEOTIDE SEQUENCE</scope>
    <source>
        <strain evidence="1">AP13</strain>
    </source>
</reference>
<keyword evidence="2" id="KW-1185">Reference proteome</keyword>
<accession>A0A8T0XXF7</accession>
<proteinExistence type="predicted"/>
<dbReference type="Proteomes" id="UP000823388">
    <property type="component" value="Chromosome 1K"/>
</dbReference>
<evidence type="ECO:0000313" key="1">
    <source>
        <dbReference type="EMBL" id="KAG2659959.1"/>
    </source>
</evidence>